<proteinExistence type="predicted"/>
<protein>
    <submittedName>
        <fullName evidence="2">Uncharacterized protein</fullName>
    </submittedName>
</protein>
<sequence>MPPVRNVEDAGDREDRPYGRVVTPGAASGVDLT</sequence>
<feature type="compositionally biased region" description="Basic and acidic residues" evidence="1">
    <location>
        <begin position="1"/>
        <end position="18"/>
    </location>
</feature>
<evidence type="ECO:0000256" key="1">
    <source>
        <dbReference type="SAM" id="MobiDB-lite"/>
    </source>
</evidence>
<dbReference type="EMBL" id="BK015333">
    <property type="protein sequence ID" value="DAE01820.1"/>
    <property type="molecule type" value="Genomic_DNA"/>
</dbReference>
<evidence type="ECO:0000313" key="2">
    <source>
        <dbReference type="EMBL" id="DAE01820.1"/>
    </source>
</evidence>
<feature type="region of interest" description="Disordered" evidence="1">
    <location>
        <begin position="1"/>
        <end position="33"/>
    </location>
</feature>
<reference evidence="2" key="1">
    <citation type="journal article" date="2021" name="Proc. Natl. Acad. Sci. U.S.A.">
        <title>A Catalog of Tens of Thousands of Viruses from Human Metagenomes Reveals Hidden Associations with Chronic Diseases.</title>
        <authorList>
            <person name="Tisza M.J."/>
            <person name="Buck C.B."/>
        </authorList>
    </citation>
    <scope>NUCLEOTIDE SEQUENCE</scope>
    <source>
        <strain evidence="2">CtzzS20</strain>
    </source>
</reference>
<name>A0A8S5P6L1_9CAUD</name>
<organism evidence="2">
    <name type="scientific">Myoviridae sp. ctzzS20</name>
    <dbReference type="NCBI Taxonomy" id="2825215"/>
    <lineage>
        <taxon>Viruses</taxon>
        <taxon>Duplodnaviria</taxon>
        <taxon>Heunggongvirae</taxon>
        <taxon>Uroviricota</taxon>
        <taxon>Caudoviricetes</taxon>
    </lineage>
</organism>
<accession>A0A8S5P6L1</accession>